<dbReference type="AlphaFoldDB" id="A0AAX3M4J2"/>
<dbReference type="EMBL" id="CP117416">
    <property type="protein sequence ID" value="WCT57185.1"/>
    <property type="molecule type" value="Genomic_DNA"/>
</dbReference>
<keyword evidence="3" id="KW-1185">Reference proteome</keyword>
<evidence type="ECO:0000313" key="2">
    <source>
        <dbReference type="EMBL" id="WCT57185.1"/>
    </source>
</evidence>
<dbReference type="RefSeq" id="WP_273615424.1">
    <property type="nucleotide sequence ID" value="NZ_CP117416.1"/>
</dbReference>
<organism evidence="2 3">
    <name type="scientific">Paenibacillus kyungheensis</name>
    <dbReference type="NCBI Taxonomy" id="1452732"/>
    <lineage>
        <taxon>Bacteria</taxon>
        <taxon>Bacillati</taxon>
        <taxon>Bacillota</taxon>
        <taxon>Bacilli</taxon>
        <taxon>Bacillales</taxon>
        <taxon>Paenibacillaceae</taxon>
        <taxon>Paenibacillus</taxon>
    </lineage>
</organism>
<evidence type="ECO:0000256" key="1">
    <source>
        <dbReference type="SAM" id="Phobius"/>
    </source>
</evidence>
<evidence type="ECO:0000313" key="3">
    <source>
        <dbReference type="Proteomes" id="UP001220509"/>
    </source>
</evidence>
<dbReference type="Proteomes" id="UP001220509">
    <property type="component" value="Chromosome"/>
</dbReference>
<feature type="transmembrane region" description="Helical" evidence="1">
    <location>
        <begin position="208"/>
        <end position="233"/>
    </location>
</feature>
<dbReference type="KEGG" id="pka:PQ456_06630"/>
<protein>
    <submittedName>
        <fullName evidence="2">DUF4129 domain-containing protein</fullName>
    </submittedName>
</protein>
<gene>
    <name evidence="2" type="ORF">PQ456_06630</name>
</gene>
<feature type="transmembrane region" description="Helical" evidence="1">
    <location>
        <begin position="162"/>
        <end position="179"/>
    </location>
</feature>
<feature type="transmembrane region" description="Helical" evidence="1">
    <location>
        <begin position="21"/>
        <end position="43"/>
    </location>
</feature>
<feature type="transmembrane region" description="Helical" evidence="1">
    <location>
        <begin position="131"/>
        <end position="150"/>
    </location>
</feature>
<feature type="transmembrane region" description="Helical" evidence="1">
    <location>
        <begin position="103"/>
        <end position="124"/>
    </location>
</feature>
<feature type="transmembrane region" description="Helical" evidence="1">
    <location>
        <begin position="282"/>
        <end position="306"/>
    </location>
</feature>
<feature type="transmembrane region" description="Helical" evidence="1">
    <location>
        <begin position="79"/>
        <end position="97"/>
    </location>
</feature>
<keyword evidence="1" id="KW-1133">Transmembrane helix</keyword>
<keyword evidence="1" id="KW-0812">Transmembrane</keyword>
<name>A0AAX3M4J2_9BACL</name>
<sequence length="444" mass="50612">MTTKSRSTITSYSFSSHWQPLAYMLAEVAACYPIIVLLDAYLFHTDQPVLWALWLLCAGGLGITLRIASRPSSGKWKIISWYIVWIIVGSIILWTMVQQVGLSSIWIASICMLVVGLFRGNMLVMGDWDQLFPLTLQLVLLIVAWIFYVITGSEGDLSSTHFSIYVAGMIHLFAILMRCGSRQISYSVWEDGFPLAALQLVIRRSRRWTWILIGLIAIIGGSTQLSVILSWLWQKILSLFQNNEPTVPNQMIEPITPPPLLPPMDLPEQSPSILNPEWIERIAQIIMIAALAAFVIGVGLFLYRLLRKYGLPLWRWLLRILGIESDIVVPVQEPSSGYIDQTEKIRPTSASIGMNFKKKVPDDPAERVRYHYERLIRRGIKRGLDQHKGDTPNTLGRKMIDLNPKESSTYSEQRISILIHWYNQIRYGAKSVDAEELKGWEKKD</sequence>
<keyword evidence="1" id="KW-0472">Membrane</keyword>
<reference evidence="2 3" key="1">
    <citation type="submission" date="2023-02" db="EMBL/GenBank/DDBJ databases">
        <title>Genome sequence of Paenibacillus kyungheensis KACC 18744.</title>
        <authorList>
            <person name="Kim S."/>
            <person name="Heo J."/>
            <person name="Kwon S.-W."/>
        </authorList>
    </citation>
    <scope>NUCLEOTIDE SEQUENCE [LARGE SCALE GENOMIC DNA]</scope>
    <source>
        <strain evidence="2 3">KACC 18744</strain>
    </source>
</reference>
<feature type="transmembrane region" description="Helical" evidence="1">
    <location>
        <begin position="49"/>
        <end position="67"/>
    </location>
</feature>
<accession>A0AAX3M4J2</accession>
<proteinExistence type="predicted"/>